<accession>A0AC60P3R7</accession>
<evidence type="ECO:0000313" key="1">
    <source>
        <dbReference type="EMBL" id="KAG0414030.1"/>
    </source>
</evidence>
<reference evidence="1 2" key="1">
    <citation type="journal article" date="2020" name="Cell">
        <title>Large-Scale Comparative Analyses of Tick Genomes Elucidate Their Genetic Diversity and Vector Capacities.</title>
        <authorList>
            <consortium name="Tick Genome and Microbiome Consortium (TIGMIC)"/>
            <person name="Jia N."/>
            <person name="Wang J."/>
            <person name="Shi W."/>
            <person name="Du L."/>
            <person name="Sun Y."/>
            <person name="Zhan W."/>
            <person name="Jiang J.F."/>
            <person name="Wang Q."/>
            <person name="Zhang B."/>
            <person name="Ji P."/>
            <person name="Bell-Sakyi L."/>
            <person name="Cui X.M."/>
            <person name="Yuan T.T."/>
            <person name="Jiang B.G."/>
            <person name="Yang W.F."/>
            <person name="Lam T.T."/>
            <person name="Chang Q.C."/>
            <person name="Ding S.J."/>
            <person name="Wang X.J."/>
            <person name="Zhu J.G."/>
            <person name="Ruan X.D."/>
            <person name="Zhao L."/>
            <person name="Wei J.T."/>
            <person name="Ye R.Z."/>
            <person name="Que T.C."/>
            <person name="Du C.H."/>
            <person name="Zhou Y.H."/>
            <person name="Cheng J.X."/>
            <person name="Dai P.F."/>
            <person name="Guo W.B."/>
            <person name="Han X.H."/>
            <person name="Huang E.J."/>
            <person name="Li L.F."/>
            <person name="Wei W."/>
            <person name="Gao Y.C."/>
            <person name="Liu J.Z."/>
            <person name="Shao H.Z."/>
            <person name="Wang X."/>
            <person name="Wang C.C."/>
            <person name="Yang T.C."/>
            <person name="Huo Q.B."/>
            <person name="Li W."/>
            <person name="Chen H.Y."/>
            <person name="Chen S.E."/>
            <person name="Zhou L.G."/>
            <person name="Ni X.B."/>
            <person name="Tian J.H."/>
            <person name="Sheng Y."/>
            <person name="Liu T."/>
            <person name="Pan Y.S."/>
            <person name="Xia L.Y."/>
            <person name="Li J."/>
            <person name="Zhao F."/>
            <person name="Cao W.C."/>
        </authorList>
    </citation>
    <scope>NUCLEOTIDE SEQUENCE [LARGE SCALE GENOMIC DNA]</scope>
    <source>
        <strain evidence="1">Iper-2018</strain>
    </source>
</reference>
<proteinExistence type="predicted"/>
<name>A0AC60P3R7_IXOPE</name>
<evidence type="ECO:0000313" key="2">
    <source>
        <dbReference type="Proteomes" id="UP000805193"/>
    </source>
</evidence>
<dbReference type="Proteomes" id="UP000805193">
    <property type="component" value="Unassembled WGS sequence"/>
</dbReference>
<gene>
    <name evidence="1" type="ORF">HPB47_008824</name>
</gene>
<comment type="caution">
    <text evidence="1">The sequence shown here is derived from an EMBL/GenBank/DDBJ whole genome shotgun (WGS) entry which is preliminary data.</text>
</comment>
<dbReference type="EMBL" id="JABSTQ010011213">
    <property type="protein sequence ID" value="KAG0414030.1"/>
    <property type="molecule type" value="Genomic_DNA"/>
</dbReference>
<sequence>MENHWNQFSLVLWKHVYMNRIRRHWAGTLLQVLAMVVLQYGVWEESVAPYAASPNKERSFDMTKPMDLWGQRNRSAPRGRLAFAPPSNPFGEVVRRACDRLDSALPVESAKPGNIRWFADPVPLANATALDAYLRRWENGTRLLLGVQFEARDNDTNGSSSSSLSYAVRAPFGTFDLQLQYKRHLLIPGPKDIGRFGEMTILLPLQYAVESAFIDIIAESRQKNATRHVELQRLPYPRLFYGPRKSEERTLSLTALRFAIGFFVPFGVVVVTLVREKRSGMKGMLRRAGLSDGFYWLGHLAEGVFVVALSLAVMYVMLFGIYNQRGTTFLFYADSTLVMAVFMVFGLLTILHAMLLSVFLWNVCVSFAAAVVYWTLLSLAPYLWLQQVFGVGYYLVPRGRKIATSLSPVMFLHWCFRVIERFEKYGISISWKHFFDKSTTMDNVSVGELVLISLNASMALFVFVWYLDNIAPWNYGVPKSFYFLLSMDYWFPYRKWNIRNDMQNTDPNIYEQDPKSSEPIINIINVSKETTNSSYPLDRVNLTVFNNQITVFLGPENSGHKTLLKIMTGTDVPSSGNVYICNFDVVNNPSKCWEFFSYCPSEIILFSDLTVKEHLLFFASLRQLDGEEAEEAVETVMRQLHLVNYKDELVSELCQKTQRMLCLAIATCTVNQTPVLIIDEPTRLMDPKSRHEIWCLLSRASRKCSVVVLTKSIEEAETLGDRVVIMRDGRVCCCGSPLWLKDRFGIGDCLRFTKFPHFRGDAVRKLIHAYMGAIRRRQDSRIEVIYWLGTLRNITKMAALVHTLDRRRTALGIAVMSVTSTTLEDVYLKMVGIPDFKGTGQEFKTLPSLAEYEASMEQQELEALRQLCTTRTSSPSALSVLGTLLDKRFHIWTRIWWFKSLSLLLPLLTLILLGLTIRLVRFESRPYQRSITYNAAAVFDRSYGFVEGDGSQNHFLSDFMRPVLVENGVNLLVVNGTSMERELLLMADEDINVYIYEYQFGVSLHKNDRVFLWYNGQCPHSGPLVVNMYHTALLRSVSGESRSTITLVNSPVLDDDSVQRAIFESQHGKLASDQTDDTFSRQNTLSRALNSFFVSLAMGFYSACHLVEPIGERLSGFKHLQLMTGMSGSLYWIGHLLFDGAGAMVSSCVFMAAFIFSHDTLPGTYWGE</sequence>
<keyword evidence="2" id="KW-1185">Reference proteome</keyword>
<organism evidence="1 2">
    <name type="scientific">Ixodes persulcatus</name>
    <name type="common">Taiga tick</name>
    <dbReference type="NCBI Taxonomy" id="34615"/>
    <lineage>
        <taxon>Eukaryota</taxon>
        <taxon>Metazoa</taxon>
        <taxon>Ecdysozoa</taxon>
        <taxon>Arthropoda</taxon>
        <taxon>Chelicerata</taxon>
        <taxon>Arachnida</taxon>
        <taxon>Acari</taxon>
        <taxon>Parasitiformes</taxon>
        <taxon>Ixodida</taxon>
        <taxon>Ixodoidea</taxon>
        <taxon>Ixodidae</taxon>
        <taxon>Ixodinae</taxon>
        <taxon>Ixodes</taxon>
    </lineage>
</organism>
<protein>
    <submittedName>
        <fullName evidence="1">Uncharacterized protein</fullName>
    </submittedName>
</protein>